<feature type="region of interest" description="Disordered" evidence="1">
    <location>
        <begin position="635"/>
        <end position="656"/>
    </location>
</feature>
<dbReference type="EMBL" id="CAVLGL010000091">
    <property type="protein sequence ID" value="CAK1595124.1"/>
    <property type="molecule type" value="Genomic_DNA"/>
</dbReference>
<accession>A0AAV1LJ50</accession>
<protein>
    <submittedName>
        <fullName evidence="2">Uncharacterized protein</fullName>
    </submittedName>
</protein>
<proteinExistence type="predicted"/>
<comment type="caution">
    <text evidence="2">The sequence shown here is derived from an EMBL/GenBank/DDBJ whole genome shotgun (WGS) entry which is preliminary data.</text>
</comment>
<feature type="compositionally biased region" description="Basic and acidic residues" evidence="1">
    <location>
        <begin position="228"/>
        <end position="237"/>
    </location>
</feature>
<name>A0AAV1LJ50_9NEOP</name>
<reference evidence="2 3" key="1">
    <citation type="submission" date="2023-11" db="EMBL/GenBank/DDBJ databases">
        <authorList>
            <person name="Hedman E."/>
            <person name="Englund M."/>
            <person name="Stromberg M."/>
            <person name="Nyberg Akerstrom W."/>
            <person name="Nylinder S."/>
            <person name="Jareborg N."/>
            <person name="Kallberg Y."/>
            <person name="Kronander E."/>
        </authorList>
    </citation>
    <scope>NUCLEOTIDE SEQUENCE [LARGE SCALE GENOMIC DNA]</scope>
</reference>
<gene>
    <name evidence="2" type="ORF">PARMNEM_LOCUS14648</name>
</gene>
<dbReference type="PANTHER" id="PTHR47771:SF14">
    <property type="entry name" value="RH73259P"/>
    <property type="match status" value="1"/>
</dbReference>
<evidence type="ECO:0000313" key="2">
    <source>
        <dbReference type="EMBL" id="CAK1595124.1"/>
    </source>
</evidence>
<dbReference type="Proteomes" id="UP001314205">
    <property type="component" value="Unassembled WGS sequence"/>
</dbReference>
<organism evidence="2 3">
    <name type="scientific">Parnassius mnemosyne</name>
    <name type="common">clouded apollo</name>
    <dbReference type="NCBI Taxonomy" id="213953"/>
    <lineage>
        <taxon>Eukaryota</taxon>
        <taxon>Metazoa</taxon>
        <taxon>Ecdysozoa</taxon>
        <taxon>Arthropoda</taxon>
        <taxon>Hexapoda</taxon>
        <taxon>Insecta</taxon>
        <taxon>Pterygota</taxon>
        <taxon>Neoptera</taxon>
        <taxon>Endopterygota</taxon>
        <taxon>Lepidoptera</taxon>
        <taxon>Glossata</taxon>
        <taxon>Ditrysia</taxon>
        <taxon>Papilionoidea</taxon>
        <taxon>Papilionidae</taxon>
        <taxon>Parnassiinae</taxon>
        <taxon>Parnassini</taxon>
        <taxon>Parnassius</taxon>
        <taxon>Driopa</taxon>
    </lineage>
</organism>
<keyword evidence="3" id="KW-1185">Reference proteome</keyword>
<evidence type="ECO:0000313" key="3">
    <source>
        <dbReference type="Proteomes" id="UP001314205"/>
    </source>
</evidence>
<sequence length="1184" mass="136222">MLTMTLNFNAREQSCGNFSLSFYLKEYILFFKLTFTLNHLCFILQWLRVLVAVSVTARVWSQHAYANQRVQQNGKGFEWSWQLTPVDSVPAEQFYVQLPQPVQGVQYASNVGVLQTTAPLLDGSGQETVGYNHAVPIQIYENPSLSNNTQITHNGQSNGNSVHTPVDIYLLQQQLSLPVYQTVQGSLPGDLIHYTNIQPNLFNLNTLNPTGYNFQTNHLITNNQEVIDSKNNDRSSKDLNPITSHQEIGAEQNHIPVTSVVQVFRDHNCSNEDLKTENKFYNNTQKSTELVAEITTYDKQNINENFENTDQQNELLSYKGATDFKIEQPIDNTNKEGFYYYSTETSPISTGNTNIKEEDSISRLVASTQDLISNDDLLRINHSAEKHLTEIYDDYIKPRSRFNLKSEETRYIKNPRNHITVKAKISNIENRAIESLNNDVADKIQKDNYESGKFTSPIIVEEFSDADYKEQVLNTLVSTMDPYIENGYEIVNIKKDSKGNHSKMYVPHYFNEETVYVTPRPVGQRYLAPITVALRLLNSNHTDDLNSIDDHDTSDTELVEKTVKSPSKERTIVEIQESIPLDIIHINDVEVHEYLEEGRSNSNPFDMAKILHNTYMKVLQFTKKNEDNINDVLNNYNKNHDEYSDSNYNDDDQSNENNHEIKEKLEPSENMQSEVQFISDDISNMGYENKNYYDNHNANISEATQPIIIEKEVPVPQYQDRYTEKQVPEPVEVVKHIPVDRPVLVPVPYEKVIEKPVEVTKYIEKPYPVQVPQPYPVAVKVPYPVEQKVFIDRPVQIPYPVEKLVEKQIIKTLPVPTPVAVPFKVHVPVEKPVLYPVAIEKPILVPIEKPVPVEKIFHKEVPVPYPVEKTILYPVLYEKKVHVPYPVEKQVPFPVEKIVEKQRQVPVIQVVKKPVDVNVPVPVPVHIVKHYPVDRIVEKKVPNLFPVDRIVEQRVPVKVPYSVENFVDRLVQKPAVFTKYIDRPYQVETKVPHIVEKIIEKKLPYAVQIPYTASSLAHGNSEQESQNLPNYHQYQGQSKQNPSPVQNNQDHQAQQGYLNQYYQYLKERQQTYSVPVQTTQWGKLYASSFKYLNVTPEDSKDTKEANGVTYLTINKNTYYGPPPVQFYGNMWEKNSAHISEVELKRSDRTPKVTNIRLEYGFKPPLIPSTEVDLDGRPINKESDT</sequence>
<evidence type="ECO:0000256" key="1">
    <source>
        <dbReference type="SAM" id="MobiDB-lite"/>
    </source>
</evidence>
<dbReference type="PANTHER" id="PTHR47771">
    <property type="entry name" value="LD27203P-RELATED"/>
    <property type="match status" value="1"/>
</dbReference>
<feature type="region of interest" description="Disordered" evidence="1">
    <location>
        <begin position="228"/>
        <end position="251"/>
    </location>
</feature>
<dbReference type="AlphaFoldDB" id="A0AAV1LJ50"/>